<dbReference type="Pfam" id="PF12705">
    <property type="entry name" value="PDDEXK_1"/>
    <property type="match status" value="1"/>
</dbReference>
<protein>
    <submittedName>
        <fullName evidence="2">PD-(D/E)XK nuclease family protein</fullName>
    </submittedName>
</protein>
<dbReference type="InterPro" id="IPR027417">
    <property type="entry name" value="P-loop_NTPase"/>
</dbReference>
<keyword evidence="3" id="KW-1185">Reference proteome</keyword>
<accession>A0A3A3GAR2</accession>
<dbReference type="Gene3D" id="3.90.320.10">
    <property type="match status" value="1"/>
</dbReference>
<dbReference type="OrthoDB" id="9761147at2"/>
<organism evidence="2 3">
    <name type="scientific">Noviherbaspirillum saxi</name>
    <dbReference type="NCBI Taxonomy" id="2320863"/>
    <lineage>
        <taxon>Bacteria</taxon>
        <taxon>Pseudomonadati</taxon>
        <taxon>Pseudomonadota</taxon>
        <taxon>Betaproteobacteria</taxon>
        <taxon>Burkholderiales</taxon>
        <taxon>Oxalobacteraceae</taxon>
        <taxon>Noviherbaspirillum</taxon>
    </lineage>
</organism>
<dbReference type="InterPro" id="IPR038726">
    <property type="entry name" value="PDDEXK_AddAB-type"/>
</dbReference>
<dbReference type="Gene3D" id="3.40.50.300">
    <property type="entry name" value="P-loop containing nucleotide triphosphate hydrolases"/>
    <property type="match status" value="1"/>
</dbReference>
<evidence type="ECO:0000313" key="2">
    <source>
        <dbReference type="EMBL" id="RJF97969.1"/>
    </source>
</evidence>
<dbReference type="InterPro" id="IPR011604">
    <property type="entry name" value="PDDEXK-like_dom_sf"/>
</dbReference>
<reference evidence="3" key="1">
    <citation type="submission" date="2018-09" db="EMBL/GenBank/DDBJ databases">
        <authorList>
            <person name="Zhu H."/>
        </authorList>
    </citation>
    <scope>NUCLEOTIDE SEQUENCE [LARGE SCALE GENOMIC DNA]</scope>
    <source>
        <strain evidence="3">K1R23-30</strain>
    </source>
</reference>
<feature type="domain" description="PD-(D/E)XK endonuclease-like" evidence="1">
    <location>
        <begin position="648"/>
        <end position="898"/>
    </location>
</feature>
<evidence type="ECO:0000259" key="1">
    <source>
        <dbReference type="Pfam" id="PF12705"/>
    </source>
</evidence>
<dbReference type="SUPFAM" id="SSF52540">
    <property type="entry name" value="P-loop containing nucleoside triphosphate hydrolases"/>
    <property type="match status" value="1"/>
</dbReference>
<dbReference type="Proteomes" id="UP000265955">
    <property type="component" value="Unassembled WGS sequence"/>
</dbReference>
<dbReference type="Gene3D" id="1.10.486.10">
    <property type="entry name" value="PCRA, domain 4"/>
    <property type="match status" value="1"/>
</dbReference>
<dbReference type="EMBL" id="QYUO01000001">
    <property type="protein sequence ID" value="RJF97969.1"/>
    <property type="molecule type" value="Genomic_DNA"/>
</dbReference>
<gene>
    <name evidence="2" type="ORF">D3871_05140</name>
</gene>
<dbReference type="InterPro" id="IPR011335">
    <property type="entry name" value="Restrct_endonuc-II-like"/>
</dbReference>
<comment type="caution">
    <text evidence="2">The sequence shown here is derived from an EMBL/GenBank/DDBJ whole genome shotgun (WGS) entry which is preliminary data.</text>
</comment>
<dbReference type="AlphaFoldDB" id="A0A3A3GAR2"/>
<name>A0A3A3GAR2_9BURK</name>
<dbReference type="RefSeq" id="WP_119767913.1">
    <property type="nucleotide sequence ID" value="NZ_QYUO01000001.1"/>
</dbReference>
<proteinExistence type="predicted"/>
<sequence length="902" mass="100568">MLPTPLLIPPSADFWPVLARTLLRQWRESGSDSDAGDFSSVRVLVPNFVHAQLLKNALANELKRTFIPPRITTLQAWLKMLPPDPTEHVVSSSTERMMALYAELRQHGWLKKLFAARRNVDLLPLAQTLMTLFDELSEALLPAMHLEPEAAEDKWQAALEHLPLPVRTILSDESQLVWSLWKSQLGSSDPTAACLVRMMRLAAEADAPLVWISHAPADALHEAFLNAYAEYQPVLRVMPDWHKHSVAAAYAAAWPELPEQARHENGSLFDTDVADIAAPSGVSLQACGSLEDEAQRAANTIINWLQAGKTCVAIIAQDRVVARRMRALLERAAIYVSDETGWKLSTTRAAASIAALLDVVSTRAETIALLDLLKSPCVFADMPDKADRVMEIEHALRRFNILGGWDAVLGVLDDSPAARQLVEVIFEQARTFAGRKTLSEWGAVTDDALRALGMRDALQNDGAGIQVVKLLDMLIHDCGGMLHAFSFAEWRAFLSLQLESTPFVPEVFDRRVVMLQLNGAQLRRFDAVIMVGADADHLPSQLNDVLFFANAVRRELGLATREMRQRMQLRDFAELLSVNPEVVLSYQSYRNGEPNAVSSWIERLQLTLERAGAGMLPVHRADMALRSLTTALPHMPSPAAPHLLPRKLSASAYNSLVACPYQFFATRMLGLAGLDELSDMPEKRDYGDWLHAILKTYHESIRDHKVAPAAREGLLREISQKVFDEALARSAAALGYYARWQKVIPAYLDWANEREEKGWRFAFGEQPFEKTLNWDGGQITLRGCIDRIDEHEDGSRAILDYKTRSLQALRDKVKEAEDHQLAFYGVLSDLPVSAGHFVALEVTKDKTGDAEAKNFIEWQAMLEQQIVKNVRAIASGAPLKASGIERVCVYCEVRGLCRKGAW</sequence>
<evidence type="ECO:0000313" key="3">
    <source>
        <dbReference type="Proteomes" id="UP000265955"/>
    </source>
</evidence>
<dbReference type="SUPFAM" id="SSF52980">
    <property type="entry name" value="Restriction endonuclease-like"/>
    <property type="match status" value="1"/>
</dbReference>